<sequence>MSPSDNASAEVDPSRPSLEDAITNPGTVKINVQGAYIVDDQPPTPDSIPDGDGVHYERKDIRLPHHTSVVSHVAVDIGGSLAKLVYFTKELQSPQEGGRLNFMSFETERIDRCIDFIQQLKQDHERLNGSAPDELCVIATGGGAYKYYDRLKQTLNVDIMREEEMDCLITGLDFFINEIPNEVFSYSETEHMQFTEPRAGAYPYLLVNIGSGVSMIKVSGPNQFLRVGGTHLGGGTFWGILSLLTGATTFDDMLAMADRGDNSGVDMLVGDIYGMDYTKIGLKSTAIASSFGKVFKMKRAAERQAEDAPGEDTENASGAQFSPEDMSRSLLFAISNNIGQIAYLQSEKHGLKHIYFGGSFIRGHRQTMNTLSYAIKFWSKGEKEAYFLRHEGYLGAVGAFLKRQPQNWGRRNSLEDSSLSKQAREDLRQEIQNQQQK</sequence>
<reference evidence="6" key="1">
    <citation type="submission" date="2020-06" db="EMBL/GenBank/DDBJ databases">
        <title>A chromosome-scale genome assembly of Talaromyces rugulosus W13939.</title>
        <authorList>
            <person name="Wang B."/>
            <person name="Guo L."/>
            <person name="Ye K."/>
            <person name="Wang L."/>
        </authorList>
    </citation>
    <scope>NUCLEOTIDE SEQUENCE [LARGE SCALE GENOMIC DNA]</scope>
    <source>
        <strain evidence="6">W13939</strain>
    </source>
</reference>
<dbReference type="InterPro" id="IPR004567">
    <property type="entry name" value="Type_II_PanK"/>
</dbReference>
<dbReference type="GO" id="GO:0004594">
    <property type="term" value="F:pantothenate kinase activity"/>
    <property type="evidence" value="ECO:0007669"/>
    <property type="project" value="TreeGrafter"/>
</dbReference>
<dbReference type="AlphaFoldDB" id="A0A7H8RBY3"/>
<evidence type="ECO:0008006" key="7">
    <source>
        <dbReference type="Google" id="ProtNLM"/>
    </source>
</evidence>
<keyword evidence="1" id="KW-0547">Nucleotide-binding</keyword>
<dbReference type="GO" id="GO:0015937">
    <property type="term" value="P:coenzyme A biosynthetic process"/>
    <property type="evidence" value="ECO:0007669"/>
    <property type="project" value="UniProtKB-KW"/>
</dbReference>
<evidence type="ECO:0000313" key="6">
    <source>
        <dbReference type="Proteomes" id="UP000509510"/>
    </source>
</evidence>
<dbReference type="RefSeq" id="XP_035350010.1">
    <property type="nucleotide sequence ID" value="XM_035494117.1"/>
</dbReference>
<feature type="region of interest" description="Disordered" evidence="4">
    <location>
        <begin position="302"/>
        <end position="321"/>
    </location>
</feature>
<keyword evidence="3" id="KW-0173">Coenzyme A biosynthesis</keyword>
<dbReference type="GO" id="GO:0005829">
    <property type="term" value="C:cytosol"/>
    <property type="evidence" value="ECO:0007669"/>
    <property type="project" value="TreeGrafter"/>
</dbReference>
<accession>A0A7H8RBY3</accession>
<dbReference type="PANTHER" id="PTHR12280">
    <property type="entry name" value="PANTOTHENATE KINASE"/>
    <property type="match status" value="1"/>
</dbReference>
<protein>
    <recommendedName>
        <fullName evidence="7">Pantothenate kinase</fullName>
    </recommendedName>
</protein>
<feature type="compositionally biased region" description="Polar residues" evidence="4">
    <location>
        <begin position="409"/>
        <end position="421"/>
    </location>
</feature>
<feature type="region of interest" description="Disordered" evidence="4">
    <location>
        <begin position="1"/>
        <end position="25"/>
    </location>
</feature>
<dbReference type="OrthoDB" id="498611at2759"/>
<evidence type="ECO:0000256" key="3">
    <source>
        <dbReference type="ARBA" id="ARBA00022993"/>
    </source>
</evidence>
<dbReference type="Proteomes" id="UP000509510">
    <property type="component" value="Chromosome VI"/>
</dbReference>
<evidence type="ECO:0000313" key="5">
    <source>
        <dbReference type="EMBL" id="QKX63836.1"/>
    </source>
</evidence>
<dbReference type="NCBIfam" id="TIGR00555">
    <property type="entry name" value="panK_eukar"/>
    <property type="match status" value="1"/>
</dbReference>
<keyword evidence="6" id="KW-1185">Reference proteome</keyword>
<keyword evidence="2" id="KW-0067">ATP-binding</keyword>
<feature type="region of interest" description="Disordered" evidence="4">
    <location>
        <begin position="409"/>
        <end position="437"/>
    </location>
</feature>
<proteinExistence type="predicted"/>
<dbReference type="SUPFAM" id="SSF53067">
    <property type="entry name" value="Actin-like ATPase domain"/>
    <property type="match status" value="2"/>
</dbReference>
<dbReference type="InterPro" id="IPR043129">
    <property type="entry name" value="ATPase_NBD"/>
</dbReference>
<organism evidence="5 6">
    <name type="scientific">Talaromyces rugulosus</name>
    <name type="common">Penicillium rugulosum</name>
    <dbReference type="NCBI Taxonomy" id="121627"/>
    <lineage>
        <taxon>Eukaryota</taxon>
        <taxon>Fungi</taxon>
        <taxon>Dikarya</taxon>
        <taxon>Ascomycota</taxon>
        <taxon>Pezizomycotina</taxon>
        <taxon>Eurotiomycetes</taxon>
        <taxon>Eurotiomycetidae</taxon>
        <taxon>Eurotiales</taxon>
        <taxon>Trichocomaceae</taxon>
        <taxon>Talaromyces</taxon>
        <taxon>Talaromyces sect. Islandici</taxon>
    </lineage>
</organism>
<dbReference type="Pfam" id="PF03630">
    <property type="entry name" value="Fumble"/>
    <property type="match status" value="1"/>
</dbReference>
<dbReference type="FunFam" id="3.30.420.40:FF:000115">
    <property type="entry name" value="Pantothenate kinase PanK"/>
    <property type="match status" value="1"/>
</dbReference>
<evidence type="ECO:0000256" key="2">
    <source>
        <dbReference type="ARBA" id="ARBA00022840"/>
    </source>
</evidence>
<dbReference type="CDD" id="cd24123">
    <property type="entry name" value="ASKHA_NBD_PanK-II_Pank4"/>
    <property type="match status" value="1"/>
</dbReference>
<evidence type="ECO:0000256" key="4">
    <source>
        <dbReference type="SAM" id="MobiDB-lite"/>
    </source>
</evidence>
<dbReference type="EMBL" id="CP055903">
    <property type="protein sequence ID" value="QKX63836.1"/>
    <property type="molecule type" value="Genomic_DNA"/>
</dbReference>
<dbReference type="GO" id="GO:0005634">
    <property type="term" value="C:nucleus"/>
    <property type="evidence" value="ECO:0007669"/>
    <property type="project" value="TreeGrafter"/>
</dbReference>
<dbReference type="GeneID" id="55998486"/>
<gene>
    <name evidence="5" type="ORF">TRUGW13939_11007</name>
</gene>
<dbReference type="PANTHER" id="PTHR12280:SF20">
    <property type="entry name" value="4'-PHOSPHOPANTETHEINE PHOSPHATASE"/>
    <property type="match status" value="1"/>
</dbReference>
<dbReference type="GO" id="GO:0005524">
    <property type="term" value="F:ATP binding"/>
    <property type="evidence" value="ECO:0007669"/>
    <property type="project" value="UniProtKB-KW"/>
</dbReference>
<name>A0A7H8RBY3_TALRU</name>
<evidence type="ECO:0000256" key="1">
    <source>
        <dbReference type="ARBA" id="ARBA00022741"/>
    </source>
</evidence>
<dbReference type="KEGG" id="trg:TRUGW13939_11007"/>
<dbReference type="Gene3D" id="3.30.420.40">
    <property type="match status" value="2"/>
</dbReference>